<dbReference type="EMBL" id="BOPO01000055">
    <property type="protein sequence ID" value="GIL28143.1"/>
    <property type="molecule type" value="Genomic_DNA"/>
</dbReference>
<sequence>MAGAAPKAAIAQRIATAVLGRDAGSLSGVSSLSHHVFVGPDVVVKVIEGSRHRRLDREAALAAELPAGLTAPLLGSGTFRYGAQEFRYACYARILGTAPGMGLPGVTAAAARSLAEQAVERLRTLHAWVPSRGADRVLREPLGHGGFLDRDTLLDGIGRLASDGRLTGPVLAGLTAIATQAPPRASVDVPVHADCHWDNWLAADGRVLALLDFEWARWGEPLDDWFFLAAFSGPHRSVVLDVIARATGLAPDELAAGCELREAAHLVSDLLAEPGPPPPQRARELAALTVHRRWQRH</sequence>
<name>A0A8J4AGB9_9ACTN</name>
<keyword evidence="3" id="KW-1185">Reference proteome</keyword>
<dbReference type="Gene3D" id="3.90.1200.10">
    <property type="match status" value="1"/>
</dbReference>
<dbReference type="Proteomes" id="UP000614996">
    <property type="component" value="Unassembled WGS sequence"/>
</dbReference>
<evidence type="ECO:0000313" key="2">
    <source>
        <dbReference type="EMBL" id="GIL28143.1"/>
    </source>
</evidence>
<reference evidence="3" key="1">
    <citation type="journal article" date="2021" name="Int. J. Syst. Evol. Microbiol.">
        <title>Actinocatenispora comari sp. nov., an endophytic actinomycete isolated from aerial parts of Comarum salesowianum.</title>
        <authorList>
            <person name="Oyunbileg N."/>
            <person name="Iizaka Y."/>
            <person name="Hamada M."/>
            <person name="Davaapurev B.O."/>
            <person name="Fukumoto A."/>
            <person name="Tsetseg B."/>
            <person name="Kato F."/>
            <person name="Tamura T."/>
            <person name="Batkhuu J."/>
            <person name="Anzai Y."/>
        </authorList>
    </citation>
    <scope>NUCLEOTIDE SEQUENCE [LARGE SCALE GENOMIC DNA]</scope>
    <source>
        <strain evidence="3">NUM-2625</strain>
    </source>
</reference>
<dbReference type="Pfam" id="PF01636">
    <property type="entry name" value="APH"/>
    <property type="match status" value="1"/>
</dbReference>
<gene>
    <name evidence="2" type="ORF">NUM_33970</name>
</gene>
<dbReference type="InterPro" id="IPR002575">
    <property type="entry name" value="Aminoglycoside_PTrfase"/>
</dbReference>
<evidence type="ECO:0000313" key="3">
    <source>
        <dbReference type="Proteomes" id="UP000614996"/>
    </source>
</evidence>
<comment type="caution">
    <text evidence="2">The sequence shown here is derived from an EMBL/GenBank/DDBJ whole genome shotgun (WGS) entry which is preliminary data.</text>
</comment>
<evidence type="ECO:0000259" key="1">
    <source>
        <dbReference type="Pfam" id="PF01636"/>
    </source>
</evidence>
<dbReference type="InterPro" id="IPR011009">
    <property type="entry name" value="Kinase-like_dom_sf"/>
</dbReference>
<accession>A0A8J4AGB9</accession>
<protein>
    <recommendedName>
        <fullName evidence="1">Aminoglycoside phosphotransferase domain-containing protein</fullName>
    </recommendedName>
</protein>
<feature type="domain" description="Aminoglycoside phosphotransferase" evidence="1">
    <location>
        <begin position="38"/>
        <end position="254"/>
    </location>
</feature>
<organism evidence="2 3">
    <name type="scientific">Actinocatenispora comari</name>
    <dbReference type="NCBI Taxonomy" id="2807577"/>
    <lineage>
        <taxon>Bacteria</taxon>
        <taxon>Bacillati</taxon>
        <taxon>Actinomycetota</taxon>
        <taxon>Actinomycetes</taxon>
        <taxon>Micromonosporales</taxon>
        <taxon>Micromonosporaceae</taxon>
        <taxon>Actinocatenispora</taxon>
    </lineage>
</organism>
<dbReference type="AlphaFoldDB" id="A0A8J4AGB9"/>
<dbReference type="SUPFAM" id="SSF56112">
    <property type="entry name" value="Protein kinase-like (PK-like)"/>
    <property type="match status" value="1"/>
</dbReference>
<proteinExistence type="predicted"/>